<reference evidence="2" key="1">
    <citation type="submission" date="2021-01" db="EMBL/GenBank/DDBJ databases">
        <authorList>
            <person name="Corre E."/>
            <person name="Pelletier E."/>
            <person name="Niang G."/>
            <person name="Scheremetjew M."/>
            <person name="Finn R."/>
            <person name="Kale V."/>
            <person name="Holt S."/>
            <person name="Cochrane G."/>
            <person name="Meng A."/>
            <person name="Brown T."/>
            <person name="Cohen L."/>
        </authorList>
    </citation>
    <scope>NUCLEOTIDE SEQUENCE</scope>
    <source>
        <strain evidence="2">CCMP2222</strain>
    </source>
</reference>
<accession>A0A7S2ANB8</accession>
<proteinExistence type="predicted"/>
<dbReference type="EMBL" id="HBGQ01010548">
    <property type="protein sequence ID" value="CAD9372517.1"/>
    <property type="molecule type" value="Transcribed_RNA"/>
</dbReference>
<name>A0A7S2ANB8_9DINO</name>
<feature type="region of interest" description="Disordered" evidence="1">
    <location>
        <begin position="70"/>
        <end position="100"/>
    </location>
</feature>
<gene>
    <name evidence="2" type="ORF">AAND1436_LOCUS5160</name>
</gene>
<sequence>MDCDRMVALCHRCVVLFSEVWASLWVGVLRCNAPLGVGSRTEPLWCSLAQLQSPFEAVLLSLLSQMASMVEPPPGDAPMRDAAGAGESPQAGSELASAPATEQDGQSLWARLSPSQVSRLTVCMQVMQAWRHDSLTQQLRGLCQRRGSPAAMTWLVAASGLTGDTWTAGATSSASPHPQADTVLQHVSQVRARAGVLCTVFVHACGKLLSLPFMSPASVQDQRVLHSRPHLRFEGSSAHFRLLLTVIEMALHLLSEHLTGLTGIVALGGAAAATVSGAAVVAGVSAALPPTAGAPRSALVVQYLRALRQFAAAAGGGVAPTEDSATCSDTSARRLPGPVKAADLTFAACTAERVEELLVELQGL</sequence>
<evidence type="ECO:0000256" key="1">
    <source>
        <dbReference type="SAM" id="MobiDB-lite"/>
    </source>
</evidence>
<organism evidence="2">
    <name type="scientific">Alexandrium andersonii</name>
    <dbReference type="NCBI Taxonomy" id="327968"/>
    <lineage>
        <taxon>Eukaryota</taxon>
        <taxon>Sar</taxon>
        <taxon>Alveolata</taxon>
        <taxon>Dinophyceae</taxon>
        <taxon>Gonyaulacales</taxon>
        <taxon>Pyrocystaceae</taxon>
        <taxon>Alexandrium</taxon>
    </lineage>
</organism>
<evidence type="ECO:0000313" key="2">
    <source>
        <dbReference type="EMBL" id="CAD9372517.1"/>
    </source>
</evidence>
<dbReference type="AlphaFoldDB" id="A0A7S2ANB8"/>
<protein>
    <submittedName>
        <fullName evidence="2">Uncharacterized protein</fullName>
    </submittedName>
</protein>